<name>A0A841QAE8_9BACI</name>
<dbReference type="Proteomes" id="UP000581688">
    <property type="component" value="Unassembled WGS sequence"/>
</dbReference>
<dbReference type="InterPro" id="IPR006379">
    <property type="entry name" value="HAD-SF_hydro_IIB"/>
</dbReference>
<organism evidence="1 2">
    <name type="scientific">Salirhabdus euzebyi</name>
    <dbReference type="NCBI Taxonomy" id="394506"/>
    <lineage>
        <taxon>Bacteria</taxon>
        <taxon>Bacillati</taxon>
        <taxon>Bacillota</taxon>
        <taxon>Bacilli</taxon>
        <taxon>Bacillales</taxon>
        <taxon>Bacillaceae</taxon>
        <taxon>Salirhabdus</taxon>
    </lineage>
</organism>
<reference evidence="1 2" key="1">
    <citation type="submission" date="2020-08" db="EMBL/GenBank/DDBJ databases">
        <title>Genomic Encyclopedia of Type Strains, Phase IV (KMG-IV): sequencing the most valuable type-strain genomes for metagenomic binning, comparative biology and taxonomic classification.</title>
        <authorList>
            <person name="Goeker M."/>
        </authorList>
    </citation>
    <scope>NUCLEOTIDE SEQUENCE [LARGE SCALE GENOMIC DNA]</scope>
    <source>
        <strain evidence="1 2">DSM 19612</strain>
    </source>
</reference>
<dbReference type="CDD" id="cd07517">
    <property type="entry name" value="HAD_HPP"/>
    <property type="match status" value="1"/>
</dbReference>
<dbReference type="SFLD" id="SFLDG01140">
    <property type="entry name" value="C2.B:_Phosphomannomutase_and_P"/>
    <property type="match status" value="1"/>
</dbReference>
<sequence>MTPKQIVFFDIDGTLIHEGNDVVEETVEAIEQLKQNGIYPAIATGRAPFMFKHIRDRLNINSFVSFNGQYVVFEGEVVYENPLQRDYITRLLSFAGEQGHPVAYLGKDKMTVTEENHTYIADSLGSLKLPYPEVDASFYQVEKVYQALVFCEDKEAAPYIKEHDFFDFIRWHDYSMDVLPQKGSKAYGIKKLIEHVGFDRENTFAFGDGLNDTEMLQFVGTGVAMGNAKEEVKAHADIVTKDVTDNGVVYGLKKLGLL</sequence>
<dbReference type="GO" id="GO:0005829">
    <property type="term" value="C:cytosol"/>
    <property type="evidence" value="ECO:0007669"/>
    <property type="project" value="TreeGrafter"/>
</dbReference>
<dbReference type="EMBL" id="JACHGH010000021">
    <property type="protein sequence ID" value="MBB6455390.1"/>
    <property type="molecule type" value="Genomic_DNA"/>
</dbReference>
<evidence type="ECO:0000313" key="2">
    <source>
        <dbReference type="Proteomes" id="UP000581688"/>
    </source>
</evidence>
<dbReference type="AlphaFoldDB" id="A0A841QAE8"/>
<gene>
    <name evidence="1" type="ORF">HNQ94_003890</name>
</gene>
<dbReference type="PROSITE" id="PS01229">
    <property type="entry name" value="COF_2"/>
    <property type="match status" value="1"/>
</dbReference>
<dbReference type="InterPro" id="IPR036412">
    <property type="entry name" value="HAD-like_sf"/>
</dbReference>
<comment type="caution">
    <text evidence="1">The sequence shown here is derived from an EMBL/GenBank/DDBJ whole genome shotgun (WGS) entry which is preliminary data.</text>
</comment>
<keyword evidence="2" id="KW-1185">Reference proteome</keyword>
<dbReference type="RefSeq" id="WP_174497966.1">
    <property type="nucleotide sequence ID" value="NZ_CADDWK010000025.1"/>
</dbReference>
<evidence type="ECO:0008006" key="3">
    <source>
        <dbReference type="Google" id="ProtNLM"/>
    </source>
</evidence>
<dbReference type="GO" id="GO:0000287">
    <property type="term" value="F:magnesium ion binding"/>
    <property type="evidence" value="ECO:0007669"/>
    <property type="project" value="TreeGrafter"/>
</dbReference>
<dbReference type="NCBIfam" id="TIGR00099">
    <property type="entry name" value="Cof-subfamily"/>
    <property type="match status" value="1"/>
</dbReference>
<dbReference type="GO" id="GO:0016791">
    <property type="term" value="F:phosphatase activity"/>
    <property type="evidence" value="ECO:0007669"/>
    <property type="project" value="UniProtKB-ARBA"/>
</dbReference>
<proteinExistence type="predicted"/>
<evidence type="ECO:0000313" key="1">
    <source>
        <dbReference type="EMBL" id="MBB6455390.1"/>
    </source>
</evidence>
<dbReference type="Gene3D" id="3.40.50.1000">
    <property type="entry name" value="HAD superfamily/HAD-like"/>
    <property type="match status" value="1"/>
</dbReference>
<dbReference type="SFLD" id="SFLDS00003">
    <property type="entry name" value="Haloacid_Dehalogenase"/>
    <property type="match status" value="1"/>
</dbReference>
<dbReference type="PANTHER" id="PTHR10000">
    <property type="entry name" value="PHOSPHOSERINE PHOSPHATASE"/>
    <property type="match status" value="1"/>
</dbReference>
<dbReference type="InterPro" id="IPR000150">
    <property type="entry name" value="Cof"/>
</dbReference>
<dbReference type="InterPro" id="IPR023214">
    <property type="entry name" value="HAD_sf"/>
</dbReference>
<dbReference type="SFLD" id="SFLDG01144">
    <property type="entry name" value="C2.B.4:_PGP_Like"/>
    <property type="match status" value="1"/>
</dbReference>
<dbReference type="Pfam" id="PF08282">
    <property type="entry name" value="Hydrolase_3"/>
    <property type="match status" value="1"/>
</dbReference>
<dbReference type="NCBIfam" id="TIGR01484">
    <property type="entry name" value="HAD-SF-IIB"/>
    <property type="match status" value="1"/>
</dbReference>
<accession>A0A841QAE8</accession>
<protein>
    <recommendedName>
        <fullName evidence="3">Cof-type HAD-IIB family hydrolase</fullName>
    </recommendedName>
</protein>
<dbReference type="PANTHER" id="PTHR10000:SF25">
    <property type="entry name" value="PHOSPHATASE YKRA-RELATED"/>
    <property type="match status" value="1"/>
</dbReference>
<dbReference type="SUPFAM" id="SSF56784">
    <property type="entry name" value="HAD-like"/>
    <property type="match status" value="1"/>
</dbReference>
<dbReference type="Gene3D" id="3.30.1240.10">
    <property type="match status" value="1"/>
</dbReference>